<dbReference type="EMBL" id="JAERMS010000018">
    <property type="protein sequence ID" value="MBO1363528.1"/>
    <property type="molecule type" value="Genomic_DNA"/>
</dbReference>
<keyword evidence="2" id="KW-1185">Reference proteome</keyword>
<evidence type="ECO:0000313" key="2">
    <source>
        <dbReference type="Proteomes" id="UP000664265"/>
    </source>
</evidence>
<evidence type="ECO:0000313" key="1">
    <source>
        <dbReference type="EMBL" id="MBO1363528.1"/>
    </source>
</evidence>
<organism evidence="1 2">
    <name type="scientific">Prevotella illustrans</name>
    <dbReference type="NCBI Taxonomy" id="2800387"/>
    <lineage>
        <taxon>Bacteria</taxon>
        <taxon>Pseudomonadati</taxon>
        <taxon>Bacteroidota</taxon>
        <taxon>Bacteroidia</taxon>
        <taxon>Bacteroidales</taxon>
        <taxon>Prevotellaceae</taxon>
        <taxon>Prevotella</taxon>
    </lineage>
</organism>
<dbReference type="Proteomes" id="UP000664265">
    <property type="component" value="Unassembled WGS sequence"/>
</dbReference>
<accession>A0ABS3M5S1</accession>
<protein>
    <submittedName>
        <fullName evidence="1">Uncharacterized protein</fullName>
    </submittedName>
</protein>
<comment type="caution">
    <text evidence="1">The sequence shown here is derived from an EMBL/GenBank/DDBJ whole genome shotgun (WGS) entry which is preliminary data.</text>
</comment>
<name>A0ABS3M5S1_9BACT</name>
<proteinExistence type="predicted"/>
<gene>
    <name evidence="1" type="ORF">JHU38_07050</name>
</gene>
<sequence>MKLQQLFFAYDFDELMPIINEMFPGTSKYREPLKKAYDIMTTLKPVASKKSIHYKIMDAPGGNGEQYMGANDVDFRGTWEVSLGKDVTRERGVDLSDTDILANCLVNLCFLGTYPKEFEKAHQELLKP</sequence>
<reference evidence="1 2" key="1">
    <citation type="submission" date="2021-01" db="EMBL/GenBank/DDBJ databases">
        <title>Prevotella A2931 sp. nov.</title>
        <authorList>
            <person name="Buhl M."/>
            <person name="Oberhettinger P."/>
        </authorList>
    </citation>
    <scope>NUCLEOTIDE SEQUENCE [LARGE SCALE GENOMIC DNA]</scope>
    <source>
        <strain evidence="1 2">A2931</strain>
    </source>
</reference>
<dbReference type="RefSeq" id="WP_107581087.1">
    <property type="nucleotide sequence ID" value="NZ_JAERMS010000018.1"/>
</dbReference>